<evidence type="ECO:0000313" key="2">
    <source>
        <dbReference type="EMBL" id="SDG71290.1"/>
    </source>
</evidence>
<gene>
    <name evidence="2" type="ORF">SAMN04487974_106159</name>
</gene>
<name>A0A1G7WJB3_9HYPH</name>
<dbReference type="PANTHER" id="PTHR43433">
    <property type="entry name" value="HYDROLASE, ALPHA/BETA FOLD FAMILY PROTEIN"/>
    <property type="match status" value="1"/>
</dbReference>
<dbReference type="Gene3D" id="3.40.50.1820">
    <property type="entry name" value="alpha/beta hydrolase"/>
    <property type="match status" value="1"/>
</dbReference>
<dbReference type="AlphaFoldDB" id="A0A1G7WJB3"/>
<dbReference type="Proteomes" id="UP000199495">
    <property type="component" value="Unassembled WGS sequence"/>
</dbReference>
<evidence type="ECO:0000313" key="3">
    <source>
        <dbReference type="Proteomes" id="UP000199495"/>
    </source>
</evidence>
<dbReference type="InterPro" id="IPR029058">
    <property type="entry name" value="AB_hydrolase_fold"/>
</dbReference>
<dbReference type="InterPro" id="IPR050471">
    <property type="entry name" value="AB_hydrolase"/>
</dbReference>
<proteinExistence type="predicted"/>
<evidence type="ECO:0000259" key="1">
    <source>
        <dbReference type="Pfam" id="PF12697"/>
    </source>
</evidence>
<keyword evidence="3" id="KW-1185">Reference proteome</keyword>
<dbReference type="EMBL" id="FNCS01000006">
    <property type="protein sequence ID" value="SDG71290.1"/>
    <property type="molecule type" value="Genomic_DNA"/>
</dbReference>
<dbReference type="PANTHER" id="PTHR43433:SF5">
    <property type="entry name" value="AB HYDROLASE-1 DOMAIN-CONTAINING PROTEIN"/>
    <property type="match status" value="1"/>
</dbReference>
<dbReference type="SUPFAM" id="SSF53474">
    <property type="entry name" value="alpha/beta-Hydrolases"/>
    <property type="match status" value="1"/>
</dbReference>
<feature type="domain" description="AB hydrolase-1" evidence="1">
    <location>
        <begin position="61"/>
        <end position="293"/>
    </location>
</feature>
<dbReference type="OrthoDB" id="9791366at2"/>
<accession>A0A1G7WJB3</accession>
<protein>
    <submittedName>
        <fullName evidence="2">Pimeloyl-ACP methyl ester carboxylesterase</fullName>
    </submittedName>
</protein>
<dbReference type="RefSeq" id="WP_090596629.1">
    <property type="nucleotide sequence ID" value="NZ_FNCS01000006.1"/>
</dbReference>
<reference evidence="2 3" key="1">
    <citation type="submission" date="2016-10" db="EMBL/GenBank/DDBJ databases">
        <authorList>
            <person name="de Groot N.N."/>
        </authorList>
    </citation>
    <scope>NUCLEOTIDE SEQUENCE [LARGE SCALE GENOMIC DNA]</scope>
    <source>
        <strain evidence="2 3">CGMCC 1.10267</strain>
    </source>
</reference>
<dbReference type="InterPro" id="IPR000073">
    <property type="entry name" value="AB_hydrolase_1"/>
</dbReference>
<dbReference type="Pfam" id="PF12697">
    <property type="entry name" value="Abhydrolase_6"/>
    <property type="match status" value="1"/>
</dbReference>
<sequence length="315" mass="33850">MFKRATPKLEHTPFSGLPVETIHVGPVGTQVAVHIYGTLSDAALPVACLAGYTRNMLDFAALPAAINRQPEMDIAFILIDLPGRGRSAHFPTKRPYSSLDDADCVLDVLAALDVPRALLLGEGHGGQVGMLAAQKSPGSVAGAVLIDCGPITDSRALVRTRNNFEHLRGLRGEAGIRAALRKIVGADYPGEGEARLDALAARNFGIDSKGRLVPLFDPRLVAQLDKFDFDDVLEPQWPLFDCLDHVPLMLVRTQMSDQLRRATFDEMTKRRTDAATLVIAGQGSPALLDGAEEISALAAFLRSASVAEDQDSSFD</sequence>
<organism evidence="2 3">
    <name type="scientific">Pelagibacterium luteolum</name>
    <dbReference type="NCBI Taxonomy" id="440168"/>
    <lineage>
        <taxon>Bacteria</taxon>
        <taxon>Pseudomonadati</taxon>
        <taxon>Pseudomonadota</taxon>
        <taxon>Alphaproteobacteria</taxon>
        <taxon>Hyphomicrobiales</taxon>
        <taxon>Devosiaceae</taxon>
        <taxon>Pelagibacterium</taxon>
    </lineage>
</organism>
<dbReference type="STRING" id="440168.SAMN04487974_106159"/>